<organism evidence="2 3">
    <name type="scientific">Aquimarina muelleri</name>
    <dbReference type="NCBI Taxonomy" id="279356"/>
    <lineage>
        <taxon>Bacteria</taxon>
        <taxon>Pseudomonadati</taxon>
        <taxon>Bacteroidota</taxon>
        <taxon>Flavobacteriia</taxon>
        <taxon>Flavobacteriales</taxon>
        <taxon>Flavobacteriaceae</taxon>
        <taxon>Aquimarina</taxon>
    </lineage>
</organism>
<keyword evidence="1" id="KW-0472">Membrane</keyword>
<proteinExistence type="predicted"/>
<sequence length="172" mass="19775">MKIEILPLIISLVPAILIALLSIYFFKAHTDNEEKRRRFLLHRENKKQALPLKLQAYERMVLLLERISPGNLLIRISPLGEDKKDYESLLTSTIDQEFEHNLTQQIYISDECWNTIKAAKNATIALIRRNTLKEEIDSANKMREVILTELVEKGAPSDAALAFIKEEISAVF</sequence>
<evidence type="ECO:0000256" key="1">
    <source>
        <dbReference type="SAM" id="Phobius"/>
    </source>
</evidence>
<accession>A0A918JY85</accession>
<keyword evidence="1" id="KW-0812">Transmembrane</keyword>
<comment type="caution">
    <text evidence="2">The sequence shown here is derived from an EMBL/GenBank/DDBJ whole genome shotgun (WGS) entry which is preliminary data.</text>
</comment>
<evidence type="ECO:0000313" key="3">
    <source>
        <dbReference type="Proteomes" id="UP000601108"/>
    </source>
</evidence>
<dbReference type="EMBL" id="BMWS01000031">
    <property type="protein sequence ID" value="GGX31289.1"/>
    <property type="molecule type" value="Genomic_DNA"/>
</dbReference>
<reference evidence="2 3" key="1">
    <citation type="journal article" date="2014" name="Int. J. Syst. Evol. Microbiol.">
        <title>Complete genome sequence of Corynebacterium casei LMG S-19264T (=DSM 44701T), isolated from a smear-ripened cheese.</title>
        <authorList>
            <consortium name="US DOE Joint Genome Institute (JGI-PGF)"/>
            <person name="Walter F."/>
            <person name="Albersmeier A."/>
            <person name="Kalinowski J."/>
            <person name="Ruckert C."/>
        </authorList>
    </citation>
    <scope>NUCLEOTIDE SEQUENCE [LARGE SCALE GENOMIC DNA]</scope>
    <source>
        <strain evidence="2 3">KCTC 12285</strain>
    </source>
</reference>
<dbReference type="Pfam" id="PF25589">
    <property type="entry name" value="DUF7935"/>
    <property type="match status" value="1"/>
</dbReference>
<gene>
    <name evidence="2" type="ORF">GCM10007384_35450</name>
</gene>
<dbReference type="InterPro" id="IPR057695">
    <property type="entry name" value="DUF7935"/>
</dbReference>
<name>A0A918JY85_9FLAO</name>
<dbReference type="AlphaFoldDB" id="A0A918JY85"/>
<dbReference type="RefSeq" id="WP_027413405.1">
    <property type="nucleotide sequence ID" value="NZ_BMWS01000031.1"/>
</dbReference>
<keyword evidence="3" id="KW-1185">Reference proteome</keyword>
<keyword evidence="1" id="KW-1133">Transmembrane helix</keyword>
<dbReference type="Proteomes" id="UP000601108">
    <property type="component" value="Unassembled WGS sequence"/>
</dbReference>
<protein>
    <submittedName>
        <fullName evidence="2">Uncharacterized protein</fullName>
    </submittedName>
</protein>
<feature type="transmembrane region" description="Helical" evidence="1">
    <location>
        <begin position="6"/>
        <end position="26"/>
    </location>
</feature>
<evidence type="ECO:0000313" key="2">
    <source>
        <dbReference type="EMBL" id="GGX31289.1"/>
    </source>
</evidence>